<feature type="domain" description="UCH catalytic" evidence="12">
    <location>
        <begin position="2"/>
        <end position="225"/>
    </location>
</feature>
<comment type="function">
    <text evidence="8">Ubiquitin-protein hydrolase is involved both in the processing of ubiquitin precursors and of ubiquitinated proteins. This enzyme is a thiol protease that recognizes and hydrolyzes a peptide bond at the C-terminal glycine of ubiquitin.</text>
</comment>
<evidence type="ECO:0000256" key="6">
    <source>
        <dbReference type="ARBA" id="ARBA00022801"/>
    </source>
</evidence>
<keyword evidence="4 10" id="KW-0645">Protease</keyword>
<dbReference type="FunFam" id="3.40.532.10:FF:000006">
    <property type="entry name" value="Ubiquitin carboxyl-terminal hydrolase"/>
    <property type="match status" value="1"/>
</dbReference>
<accession>A0A069DQC6</accession>
<dbReference type="MEROPS" id="C12.008"/>
<evidence type="ECO:0000256" key="3">
    <source>
        <dbReference type="ARBA" id="ARBA00012759"/>
    </source>
</evidence>
<dbReference type="GO" id="GO:0004843">
    <property type="term" value="F:cysteine-type deubiquitinase activity"/>
    <property type="evidence" value="ECO:0007669"/>
    <property type="project" value="UniProtKB-UniRule"/>
</dbReference>
<dbReference type="InterPro" id="IPR057254">
    <property type="entry name" value="UCH_AS"/>
</dbReference>
<feature type="site" description="Transition state stabilizer" evidence="10">
    <location>
        <position position="86"/>
    </location>
</feature>
<comment type="catalytic activity">
    <reaction evidence="1 10 11">
        <text>Thiol-dependent hydrolysis of ester, thioester, amide, peptide and isopeptide bonds formed by the C-terminal Gly of ubiquitin (a 76-residue protein attached to proteins as an intracellular targeting signal).</text>
        <dbReference type="EC" id="3.4.19.12"/>
    </reaction>
</comment>
<dbReference type="Pfam" id="PF01088">
    <property type="entry name" value="Peptidase_C12"/>
    <property type="match status" value="1"/>
</dbReference>
<evidence type="ECO:0000256" key="10">
    <source>
        <dbReference type="PROSITE-ProRule" id="PRU01393"/>
    </source>
</evidence>
<comment type="similarity">
    <text evidence="2 10 11">Belongs to the peptidase C12 family.</text>
</comment>
<evidence type="ECO:0000259" key="12">
    <source>
        <dbReference type="PROSITE" id="PS52048"/>
    </source>
</evidence>
<protein>
    <recommendedName>
        <fullName evidence="9 11">Ubiquitin carboxyl-terminal hydrolase</fullName>
        <ecNumber evidence="3 11">3.4.19.12</ecNumber>
    </recommendedName>
</protein>
<evidence type="ECO:0000313" key="13">
    <source>
        <dbReference type="EMBL" id="JAC86100.1"/>
    </source>
</evidence>
<dbReference type="GO" id="GO:0016579">
    <property type="term" value="P:protein deubiquitination"/>
    <property type="evidence" value="ECO:0007669"/>
    <property type="project" value="TreeGrafter"/>
</dbReference>
<dbReference type="SUPFAM" id="SSF54001">
    <property type="entry name" value="Cysteine proteinases"/>
    <property type="match status" value="1"/>
</dbReference>
<dbReference type="EMBL" id="GBGD01002789">
    <property type="protein sequence ID" value="JAC86100.1"/>
    <property type="molecule type" value="mRNA"/>
</dbReference>
<evidence type="ECO:0000256" key="11">
    <source>
        <dbReference type="RuleBase" id="RU361215"/>
    </source>
</evidence>
<dbReference type="GO" id="GO:0006511">
    <property type="term" value="P:ubiquitin-dependent protein catabolic process"/>
    <property type="evidence" value="ECO:0007669"/>
    <property type="project" value="UniProtKB-UniRule"/>
</dbReference>
<dbReference type="EC" id="3.4.19.12" evidence="3 11"/>
<feature type="site" description="Important for enzyme activity" evidence="10">
    <location>
        <position position="180"/>
    </location>
</feature>
<evidence type="ECO:0000256" key="5">
    <source>
        <dbReference type="ARBA" id="ARBA00022786"/>
    </source>
</evidence>
<evidence type="ECO:0000256" key="2">
    <source>
        <dbReference type="ARBA" id="ARBA00009326"/>
    </source>
</evidence>
<feature type="active site" description="Proton donor" evidence="10">
    <location>
        <position position="165"/>
    </location>
</feature>
<evidence type="ECO:0000256" key="1">
    <source>
        <dbReference type="ARBA" id="ARBA00000707"/>
    </source>
</evidence>
<evidence type="ECO:0000256" key="4">
    <source>
        <dbReference type="ARBA" id="ARBA00022670"/>
    </source>
</evidence>
<proteinExistence type="evidence at transcript level"/>
<sequence length="228" mass="25333">MAWTPLESNPEVMNKFLSRLGVPEKWQIVDVLSLDQDMLGLIPRPTLALILLFPSSEKYGKLKEEQEAKILEKGQKISANVYYLKQKVSNSCGSVALVHSVANNQDAIQLGDGFLKQFLEDTKSMDPEERGAAFENNSSFAIAHQDLAIEGQTEVPSDDNPPIHHFVAFIHKDGELYELDGRKAFPINHGSTNPETFVEDAGKIMMEIMKNDPDNIAFTVCALAARTD</sequence>
<dbReference type="InterPro" id="IPR036959">
    <property type="entry name" value="Peptidase_C12_UCH_sf"/>
</dbReference>
<organism evidence="13">
    <name type="scientific">Panstrongylus megistus</name>
    <dbReference type="NCBI Taxonomy" id="65343"/>
    <lineage>
        <taxon>Eukaryota</taxon>
        <taxon>Metazoa</taxon>
        <taxon>Ecdysozoa</taxon>
        <taxon>Arthropoda</taxon>
        <taxon>Hexapoda</taxon>
        <taxon>Insecta</taxon>
        <taxon>Pterygota</taxon>
        <taxon>Neoptera</taxon>
        <taxon>Paraneoptera</taxon>
        <taxon>Hemiptera</taxon>
        <taxon>Heteroptera</taxon>
        <taxon>Panheteroptera</taxon>
        <taxon>Cimicomorpha</taxon>
        <taxon>Reduviidae</taxon>
        <taxon>Triatominae</taxon>
        <taxon>Panstrongylus</taxon>
    </lineage>
</organism>
<dbReference type="PROSITE" id="PS00140">
    <property type="entry name" value="UCH_1"/>
    <property type="match status" value="1"/>
</dbReference>
<keyword evidence="5 10" id="KW-0833">Ubl conjugation pathway</keyword>
<dbReference type="PROSITE" id="PS52048">
    <property type="entry name" value="UCH_DOMAIN"/>
    <property type="match status" value="1"/>
</dbReference>
<dbReference type="AlphaFoldDB" id="A0A069DQC6"/>
<dbReference type="GO" id="GO:0005737">
    <property type="term" value="C:cytoplasm"/>
    <property type="evidence" value="ECO:0007669"/>
    <property type="project" value="TreeGrafter"/>
</dbReference>
<keyword evidence="6 10" id="KW-0378">Hydrolase</keyword>
<dbReference type="PRINTS" id="PR00707">
    <property type="entry name" value="UBCTHYDRLASE"/>
</dbReference>
<evidence type="ECO:0000256" key="7">
    <source>
        <dbReference type="ARBA" id="ARBA00022807"/>
    </source>
</evidence>
<dbReference type="InterPro" id="IPR038765">
    <property type="entry name" value="Papain-like_cys_pep_sf"/>
</dbReference>
<dbReference type="PANTHER" id="PTHR10589">
    <property type="entry name" value="UBIQUITIN CARBOXYL-TERMINAL HYDROLASE"/>
    <property type="match status" value="1"/>
</dbReference>
<evidence type="ECO:0000256" key="8">
    <source>
        <dbReference type="ARBA" id="ARBA00055560"/>
    </source>
</evidence>
<dbReference type="PANTHER" id="PTHR10589:SF17">
    <property type="entry name" value="UBIQUITIN CARBOXYL-TERMINAL HYDROLASE"/>
    <property type="match status" value="1"/>
</dbReference>
<feature type="active site" description="Nucleophile" evidence="10">
    <location>
        <position position="92"/>
    </location>
</feature>
<dbReference type="Gene3D" id="3.40.532.10">
    <property type="entry name" value="Peptidase C12, ubiquitin carboxyl-terminal hydrolase"/>
    <property type="match status" value="1"/>
</dbReference>
<keyword evidence="7 10" id="KW-0788">Thiol protease</keyword>
<dbReference type="InterPro" id="IPR001578">
    <property type="entry name" value="Peptidase_C12_UCH"/>
</dbReference>
<reference evidence="13" key="1">
    <citation type="journal article" date="2015" name="J. Med. Entomol.">
        <title>A Deep Insight Into the Sialotranscriptome of the Chagas Disease Vector, Panstrongylus megistus (Hemiptera: Heteroptera).</title>
        <authorList>
            <person name="Ribeiro J.M."/>
            <person name="Schwarz A."/>
            <person name="Francischetti I.M."/>
        </authorList>
    </citation>
    <scope>NUCLEOTIDE SEQUENCE</scope>
    <source>
        <tissue evidence="13">Salivary glands</tissue>
    </source>
</reference>
<evidence type="ECO:0000256" key="9">
    <source>
        <dbReference type="ARBA" id="ARBA00073226"/>
    </source>
</evidence>
<dbReference type="CDD" id="cd09616">
    <property type="entry name" value="Peptidase_C12_UCH_L1_L3"/>
    <property type="match status" value="1"/>
</dbReference>
<name>A0A069DQC6_9HEMI</name>